<feature type="domain" description="PCI" evidence="8">
    <location>
        <begin position="239"/>
        <end position="412"/>
    </location>
</feature>
<dbReference type="SUPFAM" id="SSF46785">
    <property type="entry name" value="Winged helix' DNA-binding domain"/>
    <property type="match status" value="1"/>
</dbReference>
<dbReference type="GO" id="GO:0005737">
    <property type="term" value="C:cytoplasm"/>
    <property type="evidence" value="ECO:0007669"/>
    <property type="project" value="UniProtKB-SubCell"/>
</dbReference>
<evidence type="ECO:0000259" key="8">
    <source>
        <dbReference type="PROSITE" id="PS50250"/>
    </source>
</evidence>
<dbReference type="InterPro" id="IPR055089">
    <property type="entry name" value="COP9_N"/>
</dbReference>
<keyword evidence="7" id="KW-0539">Nucleus</keyword>
<keyword evidence="5" id="KW-0963">Cytoplasm</keyword>
<evidence type="ECO:0000256" key="2">
    <source>
        <dbReference type="ARBA" id="ARBA00004496"/>
    </source>
</evidence>
<dbReference type="Pfam" id="PF01399">
    <property type="entry name" value="PCI"/>
    <property type="match status" value="1"/>
</dbReference>
<protein>
    <recommendedName>
        <fullName evidence="4">COP9 signalosome complex subunit 3</fullName>
    </recommendedName>
</protein>
<proteinExistence type="inferred from homology"/>
<dbReference type="InterPro" id="IPR000717">
    <property type="entry name" value="PCI_dom"/>
</dbReference>
<evidence type="ECO:0000256" key="5">
    <source>
        <dbReference type="ARBA" id="ARBA00022490"/>
    </source>
</evidence>
<dbReference type="AlphaFoldDB" id="A0A1I8ENQ8"/>
<dbReference type="STRING" id="6293.A0A1I8ENQ8"/>
<comment type="subcellular location">
    <subcellularLocation>
        <location evidence="2">Cytoplasm</location>
    </subcellularLocation>
    <subcellularLocation>
        <location evidence="1">Nucleus</location>
    </subcellularLocation>
</comment>
<sequence length="495" mass="56685">MSGSLDAFVKSVMGLTVSASWRELADLHRKAVYDVLERNIPHLDSVLETLTIDRYSMSVVSILLVKMNQIYTESVKDRFERTLSQVESMVPFFDSMQISFIPDICEFMFPLRFKFKKCKFHIHEWCYVLSFMFLDVLLFRKVYEYCLLQINKPARGIMLLSNAINVLVKEERDILTSLHPCLFCLCLKARIHDPAMPFLHLAVPKIFKETANQTGPYMDPKWVVLYFYYGGLLYAVLGRYEEAFAMMQKACCIPAIAPSAIMVRAYKTYVLLSLLLHGKILRLSNYRSPVMTRSIIPLCPDYSALERICDNEEENFDKASAILEYLEAHYATFEKDKTVGLVKLVVRSIRENSVKRLTECFISISLSDVARRCHLDDSDHAELYLREMSKNGKINVRIDKKQGIVYFDEMKTEADEQEVDKAANSIYTLDALMKQFDDRIRVNPSYISRVGRPLARGVPAIPPDEGLGHPGSVFMPNVNVGDIESAAGRPMDMVD</sequence>
<comment type="similarity">
    <text evidence="3">Belongs to the CSN3 family.</text>
</comment>
<organism evidence="9">
    <name type="scientific">Wuchereria bancrofti</name>
    <dbReference type="NCBI Taxonomy" id="6293"/>
    <lineage>
        <taxon>Eukaryota</taxon>
        <taxon>Metazoa</taxon>
        <taxon>Ecdysozoa</taxon>
        <taxon>Nematoda</taxon>
        <taxon>Chromadorea</taxon>
        <taxon>Rhabditida</taxon>
        <taxon>Spirurina</taxon>
        <taxon>Spiruromorpha</taxon>
        <taxon>Filarioidea</taxon>
        <taxon>Onchocercidae</taxon>
        <taxon>Wuchereria</taxon>
    </lineage>
</organism>
<dbReference type="Gene3D" id="1.25.40.570">
    <property type="match status" value="1"/>
</dbReference>
<evidence type="ECO:0000256" key="4">
    <source>
        <dbReference type="ARBA" id="ARBA00014878"/>
    </source>
</evidence>
<dbReference type="PANTHER" id="PTHR10758:SF1">
    <property type="entry name" value="COP9 SIGNALOSOME COMPLEX SUBUNIT 3"/>
    <property type="match status" value="1"/>
</dbReference>
<dbReference type="PROSITE" id="PS50250">
    <property type="entry name" value="PCI"/>
    <property type="match status" value="1"/>
</dbReference>
<dbReference type="InterPro" id="IPR050756">
    <property type="entry name" value="CSN3"/>
</dbReference>
<dbReference type="GO" id="GO:0006511">
    <property type="term" value="P:ubiquitin-dependent protein catabolic process"/>
    <property type="evidence" value="ECO:0007669"/>
    <property type="project" value="TreeGrafter"/>
</dbReference>
<dbReference type="PANTHER" id="PTHR10758">
    <property type="entry name" value="26S PROTEASOME NON-ATPASE REGULATORY SUBUNIT 3/COP9 SIGNALOSOME COMPLEX SUBUNIT 3"/>
    <property type="match status" value="1"/>
</dbReference>
<reference evidence="9" key="1">
    <citation type="submission" date="2016-11" db="UniProtKB">
        <authorList>
            <consortium name="WormBaseParasite"/>
        </authorList>
    </citation>
    <scope>IDENTIFICATION</scope>
    <source>
        <strain evidence="9">pt0022</strain>
    </source>
</reference>
<evidence type="ECO:0000256" key="6">
    <source>
        <dbReference type="ARBA" id="ARBA00022790"/>
    </source>
</evidence>
<dbReference type="GO" id="GO:0008180">
    <property type="term" value="C:COP9 signalosome"/>
    <property type="evidence" value="ECO:0007669"/>
    <property type="project" value="UniProtKB-KW"/>
</dbReference>
<dbReference type="WBParaSite" id="maker-PairedContig_3599-snap-gene-2.17-mRNA-1">
    <property type="protein sequence ID" value="maker-PairedContig_3599-snap-gene-2.17-mRNA-1"/>
    <property type="gene ID" value="maker-PairedContig_3599-snap-gene-2.17"/>
</dbReference>
<evidence type="ECO:0000256" key="7">
    <source>
        <dbReference type="ARBA" id="ARBA00023242"/>
    </source>
</evidence>
<accession>A0A1I8ENQ8</accession>
<keyword evidence="6" id="KW-0736">Signalosome</keyword>
<dbReference type="SMART" id="SM00088">
    <property type="entry name" value="PINT"/>
    <property type="match status" value="1"/>
</dbReference>
<dbReference type="Pfam" id="PF22788">
    <property type="entry name" value="COP9_hel_rpt"/>
    <property type="match status" value="2"/>
</dbReference>
<evidence type="ECO:0000313" key="9">
    <source>
        <dbReference type="WBParaSite" id="maker-PairedContig_3599-snap-gene-2.17-mRNA-1"/>
    </source>
</evidence>
<dbReference type="InterPro" id="IPR036390">
    <property type="entry name" value="WH_DNA-bd_sf"/>
</dbReference>
<evidence type="ECO:0000256" key="1">
    <source>
        <dbReference type="ARBA" id="ARBA00004123"/>
    </source>
</evidence>
<evidence type="ECO:0000256" key="3">
    <source>
        <dbReference type="ARBA" id="ARBA00007084"/>
    </source>
</evidence>
<name>A0A1I8ENQ8_WUCBA</name>